<dbReference type="Proteomes" id="UP000541610">
    <property type="component" value="Unassembled WGS sequence"/>
</dbReference>
<dbReference type="AlphaFoldDB" id="A0A7J6PDB4"/>
<name>A0A7J6PDB4_PEROL</name>
<evidence type="ECO:0000313" key="1">
    <source>
        <dbReference type="EMBL" id="KAF4693361.1"/>
    </source>
</evidence>
<proteinExistence type="predicted"/>
<organism evidence="1 3">
    <name type="scientific">Perkinsus olseni</name>
    <name type="common">Perkinsus atlanticus</name>
    <dbReference type="NCBI Taxonomy" id="32597"/>
    <lineage>
        <taxon>Eukaryota</taxon>
        <taxon>Sar</taxon>
        <taxon>Alveolata</taxon>
        <taxon>Perkinsozoa</taxon>
        <taxon>Perkinsea</taxon>
        <taxon>Perkinsida</taxon>
        <taxon>Perkinsidae</taxon>
        <taxon>Perkinsus</taxon>
    </lineage>
</organism>
<gene>
    <name evidence="1" type="ORF">FOZ60_011104</name>
    <name evidence="2" type="ORF">FOZ62_004479</name>
</gene>
<dbReference type="EMBL" id="JABANM010026543">
    <property type="protein sequence ID" value="KAF4712809.1"/>
    <property type="molecule type" value="Genomic_DNA"/>
</dbReference>
<dbReference type="Proteomes" id="UP000574390">
    <property type="component" value="Unassembled WGS sequence"/>
</dbReference>
<accession>A0A7J6PDB4</accession>
<dbReference type="EMBL" id="JABANP010000046">
    <property type="protein sequence ID" value="KAF4693361.1"/>
    <property type="molecule type" value="Genomic_DNA"/>
</dbReference>
<comment type="caution">
    <text evidence="1">The sequence shown here is derived from an EMBL/GenBank/DDBJ whole genome shotgun (WGS) entry which is preliminary data.</text>
</comment>
<evidence type="ECO:0000313" key="2">
    <source>
        <dbReference type="EMBL" id="KAF4712809.1"/>
    </source>
</evidence>
<reference evidence="3 4" key="1">
    <citation type="submission" date="2020-04" db="EMBL/GenBank/DDBJ databases">
        <title>Perkinsus olseni comparative genomics.</title>
        <authorList>
            <person name="Bogema D.R."/>
        </authorList>
    </citation>
    <scope>NUCLEOTIDE SEQUENCE [LARGE SCALE GENOMIC DNA]</scope>
    <source>
        <strain evidence="1">00978-12</strain>
        <strain evidence="2">ATCC PRA-205</strain>
    </source>
</reference>
<sequence length="206" mass="22662">MSITQCIIGGSAILAAFFSNVPLVTAIGAFGPLNPTEDYPPQDGTSWFSLETNQAHCTYQKYRSNGVMTSYATGHGKNQQFLIHIFRSYTPAGTGRDPLRVMNPSVTYNDMWRLKSAVAQMGSVTDLREDDEKARQTEAGRLAISQLQKVCAVVIKAVMQKLGPFGDLCADYFAESDGAVATAYESPDWKTQIISPRVIDVTPRRR</sequence>
<protein>
    <submittedName>
        <fullName evidence="1">Uncharacterized protein</fullName>
    </submittedName>
</protein>
<evidence type="ECO:0000313" key="4">
    <source>
        <dbReference type="Proteomes" id="UP000574390"/>
    </source>
</evidence>
<evidence type="ECO:0000313" key="3">
    <source>
        <dbReference type="Proteomes" id="UP000541610"/>
    </source>
</evidence>